<dbReference type="EMBL" id="CP034437">
    <property type="protein sequence ID" value="AZN39803.1"/>
    <property type="molecule type" value="Genomic_DNA"/>
</dbReference>
<evidence type="ECO:0000313" key="4">
    <source>
        <dbReference type="Proteomes" id="UP000272528"/>
    </source>
</evidence>
<dbReference type="Gene3D" id="2.60.120.10">
    <property type="entry name" value="Jelly Rolls"/>
    <property type="match status" value="1"/>
</dbReference>
<keyword evidence="2" id="KW-0862">Zinc</keyword>
<keyword evidence="4" id="KW-1185">Reference proteome</keyword>
<dbReference type="CDD" id="cd07010">
    <property type="entry name" value="cupin_PMI_type_I_N_bac"/>
    <property type="match status" value="1"/>
</dbReference>
<organism evidence="3 4">
    <name type="scientific">Paenibacillus albus</name>
    <dbReference type="NCBI Taxonomy" id="2495582"/>
    <lineage>
        <taxon>Bacteria</taxon>
        <taxon>Bacillati</taxon>
        <taxon>Bacillota</taxon>
        <taxon>Bacilli</taxon>
        <taxon>Bacillales</taxon>
        <taxon>Paenibacillaceae</taxon>
        <taxon>Paenibacillus</taxon>
    </lineage>
</organism>
<keyword evidence="1" id="KW-0479">Metal-binding</keyword>
<accession>A0A3S9A231</accession>
<dbReference type="GO" id="GO:0046872">
    <property type="term" value="F:metal ion binding"/>
    <property type="evidence" value="ECO:0007669"/>
    <property type="project" value="UniProtKB-KW"/>
</dbReference>
<evidence type="ECO:0000256" key="2">
    <source>
        <dbReference type="ARBA" id="ARBA00022833"/>
    </source>
</evidence>
<dbReference type="Proteomes" id="UP000272528">
    <property type="component" value="Chromosome"/>
</dbReference>
<evidence type="ECO:0000256" key="1">
    <source>
        <dbReference type="ARBA" id="ARBA00022723"/>
    </source>
</evidence>
<dbReference type="InterPro" id="IPR051804">
    <property type="entry name" value="Carb_Metab_Reg_Kinase/Isom"/>
</dbReference>
<dbReference type="RefSeq" id="WP_126014744.1">
    <property type="nucleotide sequence ID" value="NZ_CP034437.1"/>
</dbReference>
<dbReference type="PANTHER" id="PTHR42742">
    <property type="entry name" value="TRANSCRIPTIONAL REPRESSOR MPRA"/>
    <property type="match status" value="1"/>
</dbReference>
<protein>
    <submittedName>
        <fullName evidence="3">Mannose-6-phosphate isomerase</fullName>
    </submittedName>
</protein>
<gene>
    <name evidence="3" type="ORF">EJC50_09215</name>
</gene>
<dbReference type="InterPro" id="IPR014710">
    <property type="entry name" value="RmlC-like_jellyroll"/>
</dbReference>
<dbReference type="InterPro" id="IPR011051">
    <property type="entry name" value="RmlC_Cupin_sf"/>
</dbReference>
<proteinExistence type="predicted"/>
<dbReference type="KEGG" id="palb:EJC50_09215"/>
<reference evidence="4" key="1">
    <citation type="submission" date="2018-12" db="EMBL/GenBank/DDBJ databases">
        <title>Genome sequence of Peanibacillus sp.</title>
        <authorList>
            <person name="Subramani G."/>
            <person name="Srinivasan S."/>
            <person name="Kim M.K."/>
        </authorList>
    </citation>
    <scope>NUCLEOTIDE SEQUENCE [LARGE SCALE GENOMIC DNA]</scope>
    <source>
        <strain evidence="4">18JY67-1</strain>
    </source>
</reference>
<name>A0A3S9A231_9BACL</name>
<dbReference type="SUPFAM" id="SSF51182">
    <property type="entry name" value="RmlC-like cupins"/>
    <property type="match status" value="1"/>
</dbReference>
<dbReference type="GO" id="GO:0016853">
    <property type="term" value="F:isomerase activity"/>
    <property type="evidence" value="ECO:0007669"/>
    <property type="project" value="UniProtKB-KW"/>
</dbReference>
<dbReference type="PANTHER" id="PTHR42742:SF3">
    <property type="entry name" value="FRUCTOKINASE"/>
    <property type="match status" value="1"/>
</dbReference>
<evidence type="ECO:0000313" key="3">
    <source>
        <dbReference type="EMBL" id="AZN39803.1"/>
    </source>
</evidence>
<sequence length="583" mass="65835">MKAAYNKAPSITIRGYDHEAWAGYEAIGRTLSAALARVEKQKTVVVIECYPGVRQQEIIDGLSDALRPSLVVQAEEAALIPSDVDAKVERYMTDDRVFGYMTPFTLQEFYDPERISELQEQIMAVDSGVILVIGFGASLITQGEVLVYADMARWEIQQRYRSKEYANWRTAHKEEDILRLYKRGFFFEWRMADRLKRSLLESIDFYLDTNASADPKLLSKQALFAGLGQAVSQPFRLVPYFDPGVWGGTWLEANIELPKRAHPYAWGFDGVPEENSLYFDYDAIRVELPSINVVFFKSIQLLGEKVYSRFGAEFPIRFDFLDTIGGQNLSLQVHPTTDYIREQFGMPYTQDESYYILEATPGAEVYLGLKDNIEPEVMLADLRKAQAGGHTFPAEQYVNVYPAAKHDHFLIPAGTVHCSGAGCMVLEISATPYIFTFKLWDWDRLGLDGKPRPVHVEHGSKVIGWDRKTDWTTSSCVNAVETITEGEGWKEERTGLHELEFIETRRHWFSAPVLHEANGSVHMLNLIEGEEATVESPDGAFEPYIIRYAETFIVPASVASYTIRPSGPSTGSTIGTIKAYVRA</sequence>
<dbReference type="OrthoDB" id="9808275at2"/>
<dbReference type="AlphaFoldDB" id="A0A3S9A231"/>
<keyword evidence="3" id="KW-0413">Isomerase</keyword>